<dbReference type="CDD" id="cd01878">
    <property type="entry name" value="HflX"/>
    <property type="match status" value="1"/>
</dbReference>
<keyword evidence="3 7" id="KW-0460">Magnesium</keyword>
<keyword evidence="4 5" id="KW-0342">GTP-binding</keyword>
<dbReference type="Pfam" id="PF13167">
    <property type="entry name" value="GTP-bdg_N"/>
    <property type="match status" value="1"/>
</dbReference>
<dbReference type="Pfam" id="PF16360">
    <property type="entry name" value="GTP-bdg_M"/>
    <property type="match status" value="1"/>
</dbReference>
<feature type="binding site" evidence="6">
    <location>
        <begin position="215"/>
        <end position="219"/>
    </location>
    <ligand>
        <name>GTP</name>
        <dbReference type="ChEBI" id="CHEBI:37565"/>
    </ligand>
</feature>
<organism evidence="9">
    <name type="scientific">uncultured marine thaumarchaeote KM3_59_C01</name>
    <dbReference type="NCBI Taxonomy" id="1456210"/>
    <lineage>
        <taxon>Archaea</taxon>
        <taxon>Nitrososphaerota</taxon>
        <taxon>environmental samples</taxon>
    </lineage>
</organism>
<accession>A0A075HF62</accession>
<evidence type="ECO:0000256" key="5">
    <source>
        <dbReference type="HAMAP-Rule" id="MF_00900"/>
    </source>
</evidence>
<dbReference type="GO" id="GO:0003924">
    <property type="term" value="F:GTPase activity"/>
    <property type="evidence" value="ECO:0007669"/>
    <property type="project" value="UniProtKB-UniRule"/>
</dbReference>
<evidence type="ECO:0000256" key="2">
    <source>
        <dbReference type="ARBA" id="ARBA00022741"/>
    </source>
</evidence>
<dbReference type="EMBL" id="KF900961">
    <property type="protein sequence ID" value="AIF13007.1"/>
    <property type="molecule type" value="Genomic_DNA"/>
</dbReference>
<dbReference type="SUPFAM" id="SSF52540">
    <property type="entry name" value="P-loop containing nucleoside triphosphate hydrolases"/>
    <property type="match status" value="1"/>
</dbReference>
<evidence type="ECO:0000259" key="8">
    <source>
        <dbReference type="PROSITE" id="PS51705"/>
    </source>
</evidence>
<dbReference type="GO" id="GO:0043022">
    <property type="term" value="F:ribosome binding"/>
    <property type="evidence" value="ECO:0007669"/>
    <property type="project" value="TreeGrafter"/>
</dbReference>
<dbReference type="InterPro" id="IPR006073">
    <property type="entry name" value="GTP-bd"/>
</dbReference>
<dbReference type="Gene3D" id="3.40.50.11060">
    <property type="entry name" value="GTPase HflX, N-terminal domain"/>
    <property type="match status" value="1"/>
</dbReference>
<dbReference type="GO" id="GO:0005525">
    <property type="term" value="F:GTP binding"/>
    <property type="evidence" value="ECO:0007669"/>
    <property type="project" value="UniProtKB-UniRule"/>
</dbReference>
<dbReference type="PIRSF" id="PIRSF006809">
    <property type="entry name" value="GTP-binding_hflX_prd"/>
    <property type="match status" value="1"/>
</dbReference>
<protein>
    <recommendedName>
        <fullName evidence="5">GTPase HflX</fullName>
    </recommendedName>
    <alternativeName>
        <fullName evidence="5">GTP-binding protein HflX</fullName>
    </alternativeName>
</protein>
<dbReference type="HAMAP" id="MF_00900">
    <property type="entry name" value="GTPase_HflX"/>
    <property type="match status" value="1"/>
</dbReference>
<comment type="function">
    <text evidence="5">GTPase that associates with the 50S ribosomal subunit and may have a role during protein synthesis or ribosome biogenesis.</text>
</comment>
<dbReference type="GO" id="GO:0005737">
    <property type="term" value="C:cytoplasm"/>
    <property type="evidence" value="ECO:0007669"/>
    <property type="project" value="UniProtKB-SubCell"/>
</dbReference>
<dbReference type="GO" id="GO:0046872">
    <property type="term" value="F:metal ion binding"/>
    <property type="evidence" value="ECO:0007669"/>
    <property type="project" value="UniProtKB-KW"/>
</dbReference>
<dbReference type="NCBIfam" id="TIGR03156">
    <property type="entry name" value="GTP_HflX"/>
    <property type="match status" value="1"/>
</dbReference>
<proteinExistence type="inferred from homology"/>
<keyword evidence="1 7" id="KW-0479">Metal-binding</keyword>
<reference evidence="9" key="1">
    <citation type="journal article" date="2014" name="Genome Biol. Evol.">
        <title>Pangenome evidence for extensive interdomain horizontal transfer affecting lineage core and shell genes in uncultured planktonic thaumarchaeota and euryarchaeota.</title>
        <authorList>
            <person name="Deschamps P."/>
            <person name="Zivanovic Y."/>
            <person name="Moreira D."/>
            <person name="Rodriguez-Valera F."/>
            <person name="Lopez-Garcia P."/>
        </authorList>
    </citation>
    <scope>NUCLEOTIDE SEQUENCE</scope>
</reference>
<evidence type="ECO:0000313" key="9">
    <source>
        <dbReference type="EMBL" id="AIF13007.1"/>
    </source>
</evidence>
<keyword evidence="5" id="KW-0963">Cytoplasm</keyword>
<dbReference type="PROSITE" id="PS51705">
    <property type="entry name" value="G_HFLX"/>
    <property type="match status" value="1"/>
</dbReference>
<evidence type="ECO:0000256" key="3">
    <source>
        <dbReference type="ARBA" id="ARBA00022842"/>
    </source>
</evidence>
<dbReference type="Gene3D" id="3.40.50.300">
    <property type="entry name" value="P-loop containing nucleotide triphosphate hydrolases"/>
    <property type="match status" value="1"/>
</dbReference>
<feature type="binding site" evidence="7">
    <location>
        <position position="197"/>
    </location>
    <ligand>
        <name>Mg(2+)</name>
        <dbReference type="ChEBI" id="CHEBI:18420"/>
    </ligand>
</feature>
<dbReference type="PRINTS" id="PR00326">
    <property type="entry name" value="GTP1OBG"/>
</dbReference>
<comment type="subunit">
    <text evidence="5">Monomer. Associates with the 50S ribosomal subunit.</text>
</comment>
<evidence type="ECO:0000256" key="7">
    <source>
        <dbReference type="PIRSR" id="PIRSR006809-2"/>
    </source>
</evidence>
<dbReference type="InterPro" id="IPR042108">
    <property type="entry name" value="GTPase_HflX_N_sf"/>
</dbReference>
<dbReference type="PANTHER" id="PTHR10229">
    <property type="entry name" value="GTP-BINDING PROTEIN HFLX"/>
    <property type="match status" value="1"/>
</dbReference>
<feature type="domain" description="Hflx-type G" evidence="8">
    <location>
        <begin position="184"/>
        <end position="353"/>
    </location>
</feature>
<dbReference type="PANTHER" id="PTHR10229:SF8">
    <property type="entry name" value="GTPASE HFLX"/>
    <property type="match status" value="1"/>
</dbReference>
<feature type="binding site" evidence="7">
    <location>
        <position position="217"/>
    </location>
    <ligand>
        <name>Mg(2+)</name>
        <dbReference type="ChEBI" id="CHEBI:18420"/>
    </ligand>
</feature>
<keyword evidence="2 5" id="KW-0547">Nucleotide-binding</keyword>
<dbReference type="InterPro" id="IPR030394">
    <property type="entry name" value="G_HFLX_dom"/>
</dbReference>
<feature type="binding site" evidence="6">
    <location>
        <begin position="190"/>
        <end position="197"/>
    </location>
    <ligand>
        <name>GTP</name>
        <dbReference type="ChEBI" id="CHEBI:37565"/>
    </ligand>
</feature>
<evidence type="ECO:0000256" key="6">
    <source>
        <dbReference type="PIRSR" id="PIRSR006809-1"/>
    </source>
</evidence>
<sequence length="353" mass="40391">MNSAILITYNEDDVVREALALCDSADYKVLHSIKQDFLQAPKYGISTGKIQELKDIIISAKPDVIVFDEVLKPSQNYNLASELKIEILDREALILKIFEKRSSNAESKFQVNLAQLRYEMSRAKEKVRLSRMGEQPGFMGLGMFEVDVYYNDIRRRIVNTKSKLVKVGKQRELHRQARKRLGFKIISLAGYTSAGKTTLFNFLTDEKQDESNELFTTLSTTTRRVSINQEAVLISDTVGFISKLPAYMIEAFNSTLEELLYADIVLVMIDASDTLYELQKKFKSCFKTLNEIGVESYKMIFVLNKSELLDEDYILEIVDKLGLREDKKWIAISAVTGKNVKELKKLIAKIFQN</sequence>
<dbReference type="InterPro" id="IPR027417">
    <property type="entry name" value="P-loop_NTPase"/>
</dbReference>
<comment type="subcellular location">
    <subcellularLocation>
        <location evidence="5">Cytoplasm</location>
    </subcellularLocation>
    <text evidence="5">May associate with membranes.</text>
</comment>
<name>A0A075HF62_9ARCH</name>
<comment type="cofactor">
    <cofactor evidence="7">
        <name>Mg(2+)</name>
        <dbReference type="ChEBI" id="CHEBI:18420"/>
    </cofactor>
</comment>
<dbReference type="Pfam" id="PF01926">
    <property type="entry name" value="MMR_HSR1"/>
    <property type="match status" value="1"/>
</dbReference>
<comment type="similarity">
    <text evidence="5">Belongs to the TRAFAC class OBG-HflX-like GTPase superfamily. HflX GTPase family.</text>
</comment>
<dbReference type="AlphaFoldDB" id="A0A075HF62"/>
<dbReference type="InterPro" id="IPR025121">
    <property type="entry name" value="GTPase_HflX_N"/>
</dbReference>
<dbReference type="InterPro" id="IPR016496">
    <property type="entry name" value="GTPase_HflX"/>
</dbReference>
<feature type="binding site" evidence="6">
    <location>
        <begin position="236"/>
        <end position="239"/>
    </location>
    <ligand>
        <name>GTP</name>
        <dbReference type="ChEBI" id="CHEBI:37565"/>
    </ligand>
</feature>
<evidence type="ECO:0000256" key="1">
    <source>
        <dbReference type="ARBA" id="ARBA00022723"/>
    </source>
</evidence>
<gene>
    <name evidence="5 9" type="primary">hflX</name>
</gene>
<dbReference type="InterPro" id="IPR032305">
    <property type="entry name" value="GTP-bd_M"/>
</dbReference>
<dbReference type="Gene3D" id="6.10.250.2860">
    <property type="match status" value="1"/>
</dbReference>
<evidence type="ECO:0000256" key="4">
    <source>
        <dbReference type="ARBA" id="ARBA00023134"/>
    </source>
</evidence>